<name>A0A077MBH4_9MICO</name>
<dbReference type="Proteomes" id="UP000035720">
    <property type="component" value="Unassembled WGS sequence"/>
</dbReference>
<dbReference type="STRING" id="1193518.BN13_500057"/>
<accession>A0A077MBH4</accession>
<dbReference type="AlphaFoldDB" id="A0A077MBH4"/>
<organism evidence="2 3">
    <name type="scientific">Nostocoides jenkinsii Ben 74</name>
    <dbReference type="NCBI Taxonomy" id="1193518"/>
    <lineage>
        <taxon>Bacteria</taxon>
        <taxon>Bacillati</taxon>
        <taxon>Actinomycetota</taxon>
        <taxon>Actinomycetes</taxon>
        <taxon>Micrococcales</taxon>
        <taxon>Intrasporangiaceae</taxon>
        <taxon>Nostocoides</taxon>
    </lineage>
</organism>
<evidence type="ECO:0000313" key="2">
    <source>
        <dbReference type="EMBL" id="CCI53929.1"/>
    </source>
</evidence>
<feature type="region of interest" description="Disordered" evidence="1">
    <location>
        <begin position="1"/>
        <end position="36"/>
    </location>
</feature>
<feature type="compositionally biased region" description="Polar residues" evidence="1">
    <location>
        <begin position="94"/>
        <end position="109"/>
    </location>
</feature>
<proteinExistence type="predicted"/>
<evidence type="ECO:0000256" key="1">
    <source>
        <dbReference type="SAM" id="MobiDB-lite"/>
    </source>
</evidence>
<feature type="compositionally biased region" description="Basic residues" evidence="1">
    <location>
        <begin position="13"/>
        <end position="26"/>
    </location>
</feature>
<comment type="caution">
    <text evidence="2">The sequence shown here is derived from an EMBL/GenBank/DDBJ whole genome shotgun (WGS) entry which is preliminary data.</text>
</comment>
<gene>
    <name evidence="2" type="ORF">BN13_500057</name>
</gene>
<sequence length="149" mass="15472">MLPVRLAASSRGPCRHVSPRPRRPLQRARQMPVPTEPKGIAMKLHTIRTSVVLTTLAAVTLTGCGGSASPTQSSGGGTSASTTSTPQAKSATSGRSAKSYSSATQTKTSAPVKAMDSHSFCDFLLTKTKGAKALAEAPFSTTTRPRRSS</sequence>
<keyword evidence="3" id="KW-1185">Reference proteome</keyword>
<protein>
    <submittedName>
        <fullName evidence="2">Uncharacterized protein</fullName>
    </submittedName>
</protein>
<reference evidence="2 3" key="1">
    <citation type="journal article" date="2013" name="ISME J.">
        <title>A metabolic model for members of the genus Tetrasphaera involved in enhanced biological phosphorus removal.</title>
        <authorList>
            <person name="Kristiansen R."/>
            <person name="Nguyen H.T.T."/>
            <person name="Saunders A.M."/>
            <person name="Nielsen J.L."/>
            <person name="Wimmer R."/>
            <person name="Le V.Q."/>
            <person name="McIlroy S.J."/>
            <person name="Petrovski S."/>
            <person name="Seviour R.J."/>
            <person name="Calteau A."/>
            <person name="Nielsen K.L."/>
            <person name="Nielsen P.H."/>
        </authorList>
    </citation>
    <scope>NUCLEOTIDE SEQUENCE [LARGE SCALE GENOMIC DNA]</scope>
    <source>
        <strain evidence="2 3">Ben 74</strain>
    </source>
</reference>
<dbReference type="EMBL" id="CAJC01000162">
    <property type="protein sequence ID" value="CCI53929.1"/>
    <property type="molecule type" value="Genomic_DNA"/>
</dbReference>
<feature type="region of interest" description="Disordered" evidence="1">
    <location>
        <begin position="63"/>
        <end position="113"/>
    </location>
</feature>
<evidence type="ECO:0000313" key="3">
    <source>
        <dbReference type="Proteomes" id="UP000035720"/>
    </source>
</evidence>
<feature type="compositionally biased region" description="Low complexity" evidence="1">
    <location>
        <begin position="63"/>
        <end position="93"/>
    </location>
</feature>